<accession>A0AAV6U9V1</accession>
<comment type="caution">
    <text evidence="1">The sequence shown here is derived from an EMBL/GenBank/DDBJ whole genome shotgun (WGS) entry which is preliminary data.</text>
</comment>
<gene>
    <name evidence="1" type="ORF">JTE90_018791</name>
</gene>
<dbReference type="Proteomes" id="UP000827092">
    <property type="component" value="Unassembled WGS sequence"/>
</dbReference>
<dbReference type="AlphaFoldDB" id="A0AAV6U9V1"/>
<proteinExistence type="predicted"/>
<dbReference type="EMBL" id="JAFNEN010000524">
    <property type="protein sequence ID" value="KAG8181272.1"/>
    <property type="molecule type" value="Genomic_DNA"/>
</dbReference>
<reference evidence="1 2" key="1">
    <citation type="journal article" date="2022" name="Nat. Ecol. Evol.">
        <title>A masculinizing supergene underlies an exaggerated male reproductive morph in a spider.</title>
        <authorList>
            <person name="Hendrickx F."/>
            <person name="De Corte Z."/>
            <person name="Sonet G."/>
            <person name="Van Belleghem S.M."/>
            <person name="Kostlbacher S."/>
            <person name="Vangestel C."/>
        </authorList>
    </citation>
    <scope>NUCLEOTIDE SEQUENCE [LARGE SCALE GENOMIC DNA]</scope>
    <source>
        <strain evidence="1">W744_W776</strain>
    </source>
</reference>
<evidence type="ECO:0000313" key="1">
    <source>
        <dbReference type="EMBL" id="KAG8181272.1"/>
    </source>
</evidence>
<organism evidence="1 2">
    <name type="scientific">Oedothorax gibbosus</name>
    <dbReference type="NCBI Taxonomy" id="931172"/>
    <lineage>
        <taxon>Eukaryota</taxon>
        <taxon>Metazoa</taxon>
        <taxon>Ecdysozoa</taxon>
        <taxon>Arthropoda</taxon>
        <taxon>Chelicerata</taxon>
        <taxon>Arachnida</taxon>
        <taxon>Araneae</taxon>
        <taxon>Araneomorphae</taxon>
        <taxon>Entelegynae</taxon>
        <taxon>Araneoidea</taxon>
        <taxon>Linyphiidae</taxon>
        <taxon>Erigoninae</taxon>
        <taxon>Oedothorax</taxon>
    </lineage>
</organism>
<name>A0AAV6U9V1_9ARAC</name>
<evidence type="ECO:0000313" key="2">
    <source>
        <dbReference type="Proteomes" id="UP000827092"/>
    </source>
</evidence>
<sequence length="93" mass="10515">MGAQIKPPPGTGPYCFRIHGQIYHMVSPLYAGSEQKAGYGQLHIFDSSEATIQRMDSNKGCSEILMQQLDSVLREVNPFAESYTKMRCRKVWC</sequence>
<dbReference type="PANTHER" id="PTHR45786:SF74">
    <property type="entry name" value="ATP-DEPENDENT DNA HELICASE"/>
    <property type="match status" value="1"/>
</dbReference>
<dbReference type="PANTHER" id="PTHR45786">
    <property type="entry name" value="DNA BINDING PROTEIN-LIKE"/>
    <property type="match status" value="1"/>
</dbReference>
<protein>
    <submittedName>
        <fullName evidence="1">Uncharacterized protein</fullName>
    </submittedName>
</protein>
<keyword evidence="2" id="KW-1185">Reference proteome</keyword>